<dbReference type="Proteomes" id="UP000680656">
    <property type="component" value="Chromosome"/>
</dbReference>
<feature type="transmembrane region" description="Helical" evidence="1">
    <location>
        <begin position="177"/>
        <end position="202"/>
    </location>
</feature>
<feature type="transmembrane region" description="Helical" evidence="1">
    <location>
        <begin position="138"/>
        <end position="157"/>
    </location>
</feature>
<organism evidence="2 3">
    <name type="scientific">Methanospirillum purgamenti</name>
    <dbReference type="NCBI Taxonomy" id="2834276"/>
    <lineage>
        <taxon>Archaea</taxon>
        <taxon>Methanobacteriati</taxon>
        <taxon>Methanobacteriota</taxon>
        <taxon>Stenosarchaea group</taxon>
        <taxon>Methanomicrobia</taxon>
        <taxon>Methanomicrobiales</taxon>
        <taxon>Methanospirillaceae</taxon>
        <taxon>Methanospirillum</taxon>
    </lineage>
</organism>
<dbReference type="GeneID" id="65095822"/>
<name>A0A8E7B1P8_9EURY</name>
<evidence type="ECO:0000256" key="1">
    <source>
        <dbReference type="SAM" id="Phobius"/>
    </source>
</evidence>
<evidence type="ECO:0000313" key="2">
    <source>
        <dbReference type="EMBL" id="QVV89244.1"/>
    </source>
</evidence>
<reference evidence="2 3" key="1">
    <citation type="submission" date="2021-05" db="EMBL/GenBank/DDBJ databases">
        <title>A novel Methanospirillum isolate from a pyrite-forming mixed culture.</title>
        <authorList>
            <person name="Bunk B."/>
            <person name="Sproer C."/>
            <person name="Spring S."/>
            <person name="Pester M."/>
        </authorList>
    </citation>
    <scope>NUCLEOTIDE SEQUENCE [LARGE SCALE GENOMIC DNA]</scope>
    <source>
        <strain evidence="2 3">J.3.6.1-F.2.7.3</strain>
    </source>
</reference>
<keyword evidence="1" id="KW-1133">Transmembrane helix</keyword>
<dbReference type="KEGG" id="mrtj:KHC33_01520"/>
<protein>
    <submittedName>
        <fullName evidence="2">Uncharacterized protein</fullName>
    </submittedName>
</protein>
<feature type="transmembrane region" description="Helical" evidence="1">
    <location>
        <begin position="98"/>
        <end position="118"/>
    </location>
</feature>
<keyword evidence="1" id="KW-0472">Membrane</keyword>
<sequence>MKKCLFWVGAAVFTFFFNFIVLGFSQSGIHSTSGYHTYLMTYIHYPLQKFLCFLGTIGSNIIHNNFYAFFAGFLILIFLFVLIIHNWFFRNHYDIAKWYALIIFGLLVSLAITITRSGHGDVFGPETMVLFIADVRHFPGTIIFIPAIYYLAATYLVKSLSQIDFNDKKGIYPRHFLNISGNFFLVGSIFILLCLGIGFHLIPGIGLAYEWNQNQLENQHVLKNYLTSSDDDLEKMYPDAGWVRIQAKKMEDHQIGVFRKDWKKPENHPILERLNYFKYISI</sequence>
<proteinExistence type="predicted"/>
<dbReference type="EMBL" id="CP075546">
    <property type="protein sequence ID" value="QVV89244.1"/>
    <property type="molecule type" value="Genomic_DNA"/>
</dbReference>
<accession>A0A8E7B1P8</accession>
<keyword evidence="3" id="KW-1185">Reference proteome</keyword>
<feature type="transmembrane region" description="Helical" evidence="1">
    <location>
        <begin position="66"/>
        <end position="89"/>
    </location>
</feature>
<gene>
    <name evidence="2" type="ORF">KHC33_01520</name>
</gene>
<dbReference type="RefSeq" id="WP_214420044.1">
    <property type="nucleotide sequence ID" value="NZ_CP075546.1"/>
</dbReference>
<keyword evidence="1" id="KW-0812">Transmembrane</keyword>
<dbReference type="AlphaFoldDB" id="A0A8E7B1P8"/>
<evidence type="ECO:0000313" key="3">
    <source>
        <dbReference type="Proteomes" id="UP000680656"/>
    </source>
</evidence>